<feature type="binding site" evidence="1">
    <location>
        <position position="177"/>
    </location>
    <ligand>
        <name>Zn(2+)</name>
        <dbReference type="ChEBI" id="CHEBI:29105"/>
        <note>catalytic</note>
    </ligand>
</feature>
<evidence type="ECO:0000313" key="4">
    <source>
        <dbReference type="EMBL" id="GFS02422.1"/>
    </source>
</evidence>
<dbReference type="Pfam" id="PF13688">
    <property type="entry name" value="Reprolysin_5"/>
    <property type="match status" value="1"/>
</dbReference>
<reference evidence="4 5" key="1">
    <citation type="journal article" date="2021" name="Elife">
        <title>Chloroplast acquisition without the gene transfer in kleptoplastic sea slugs, Plakobranchus ocellatus.</title>
        <authorList>
            <person name="Maeda T."/>
            <person name="Takahashi S."/>
            <person name="Yoshida T."/>
            <person name="Shimamura S."/>
            <person name="Takaki Y."/>
            <person name="Nagai Y."/>
            <person name="Toyoda A."/>
            <person name="Suzuki Y."/>
            <person name="Arimoto A."/>
            <person name="Ishii H."/>
            <person name="Satoh N."/>
            <person name="Nishiyama T."/>
            <person name="Hasebe M."/>
            <person name="Maruyama T."/>
            <person name="Minagawa J."/>
            <person name="Obokata J."/>
            <person name="Shigenobu S."/>
        </authorList>
    </citation>
    <scope>NUCLEOTIDE SEQUENCE [LARGE SCALE GENOMIC DNA]</scope>
</reference>
<dbReference type="InterPro" id="IPR024079">
    <property type="entry name" value="MetalloPept_cat_dom_sf"/>
</dbReference>
<evidence type="ECO:0000256" key="1">
    <source>
        <dbReference type="PROSITE-ProRule" id="PRU00276"/>
    </source>
</evidence>
<accession>A0AAV4HYZ0</accession>
<dbReference type="PROSITE" id="PS50215">
    <property type="entry name" value="ADAM_MEPRO"/>
    <property type="match status" value="1"/>
</dbReference>
<keyword evidence="5" id="KW-1185">Reference proteome</keyword>
<feature type="signal peptide" evidence="2">
    <location>
        <begin position="1"/>
        <end position="21"/>
    </location>
</feature>
<protein>
    <submittedName>
        <fullName evidence="4">Zinc metalloproteinase/disintegrin</fullName>
    </submittedName>
</protein>
<keyword evidence="1" id="KW-0479">Metal-binding</keyword>
<evidence type="ECO:0000313" key="5">
    <source>
        <dbReference type="Proteomes" id="UP000762676"/>
    </source>
</evidence>
<dbReference type="EMBL" id="BMAT01002238">
    <property type="protein sequence ID" value="GFS02422.1"/>
    <property type="molecule type" value="Genomic_DNA"/>
</dbReference>
<dbReference type="PANTHER" id="PTHR11905">
    <property type="entry name" value="ADAM A DISINTEGRIN AND METALLOPROTEASE DOMAIN"/>
    <property type="match status" value="1"/>
</dbReference>
<feature type="binding site" evidence="1">
    <location>
        <position position="187"/>
    </location>
    <ligand>
        <name>Zn(2+)</name>
        <dbReference type="ChEBI" id="CHEBI:29105"/>
        <note>catalytic</note>
    </ligand>
</feature>
<name>A0AAV4HYZ0_9GAST</name>
<feature type="active site" evidence="1">
    <location>
        <position position="178"/>
    </location>
</feature>
<comment type="caution">
    <text evidence="1">Lacks conserved residue(s) required for the propagation of feature annotation.</text>
</comment>
<dbReference type="PANTHER" id="PTHR11905:SF159">
    <property type="entry name" value="ADAM METALLOPROTEASE"/>
    <property type="match status" value="1"/>
</dbReference>
<gene>
    <name evidence="4" type="ORF">ElyMa_001122900</name>
</gene>
<organism evidence="4 5">
    <name type="scientific">Elysia marginata</name>
    <dbReference type="NCBI Taxonomy" id="1093978"/>
    <lineage>
        <taxon>Eukaryota</taxon>
        <taxon>Metazoa</taxon>
        <taxon>Spiralia</taxon>
        <taxon>Lophotrochozoa</taxon>
        <taxon>Mollusca</taxon>
        <taxon>Gastropoda</taxon>
        <taxon>Heterobranchia</taxon>
        <taxon>Euthyneura</taxon>
        <taxon>Panpulmonata</taxon>
        <taxon>Sacoglossa</taxon>
        <taxon>Placobranchoidea</taxon>
        <taxon>Plakobranchidae</taxon>
        <taxon>Elysia</taxon>
    </lineage>
</organism>
<dbReference type="GO" id="GO:0004222">
    <property type="term" value="F:metalloendopeptidase activity"/>
    <property type="evidence" value="ECO:0007669"/>
    <property type="project" value="InterPro"/>
</dbReference>
<dbReference type="AlphaFoldDB" id="A0AAV4HYZ0"/>
<keyword evidence="4" id="KW-0482">Metalloprotease</keyword>
<keyword evidence="1" id="KW-0862">Zinc</keyword>
<dbReference type="SUPFAM" id="SSF55486">
    <property type="entry name" value="Metalloproteases ('zincins'), catalytic domain"/>
    <property type="match status" value="1"/>
</dbReference>
<dbReference type="InterPro" id="IPR001590">
    <property type="entry name" value="Peptidase_M12B"/>
</dbReference>
<proteinExistence type="predicted"/>
<dbReference type="Gene3D" id="3.40.390.10">
    <property type="entry name" value="Collagenase (Catalytic Domain)"/>
    <property type="match status" value="1"/>
</dbReference>
<keyword evidence="4" id="KW-0378">Hydrolase</keyword>
<dbReference type="GO" id="GO:0006509">
    <property type="term" value="P:membrane protein ectodomain proteolysis"/>
    <property type="evidence" value="ECO:0007669"/>
    <property type="project" value="TreeGrafter"/>
</dbReference>
<comment type="caution">
    <text evidence="4">The sequence shown here is derived from an EMBL/GenBank/DDBJ whole genome shotgun (WGS) entry which is preliminary data.</text>
</comment>
<dbReference type="Proteomes" id="UP000762676">
    <property type="component" value="Unassembled WGS sequence"/>
</dbReference>
<evidence type="ECO:0000256" key="2">
    <source>
        <dbReference type="SAM" id="SignalP"/>
    </source>
</evidence>
<feature type="binding site" evidence="1">
    <location>
        <position position="181"/>
    </location>
    <ligand>
        <name>Zn(2+)</name>
        <dbReference type="ChEBI" id="CHEBI:29105"/>
        <note>catalytic</note>
    </ligand>
</feature>
<evidence type="ECO:0000259" key="3">
    <source>
        <dbReference type="PROSITE" id="PS50215"/>
    </source>
</evidence>
<dbReference type="GO" id="GO:0046872">
    <property type="term" value="F:metal ion binding"/>
    <property type="evidence" value="ECO:0007669"/>
    <property type="project" value="UniProtKB-KW"/>
</dbReference>
<keyword evidence="2" id="KW-0732">Signal</keyword>
<keyword evidence="4" id="KW-0645">Protease</keyword>
<feature type="domain" description="Peptidase M12B" evidence="3">
    <location>
        <begin position="29"/>
        <end position="229"/>
    </location>
</feature>
<sequence length="313" mass="35645">MRLAILIYMVPFVLVVPCVLCDDQENLNYIVEVLAVIDKSMVSKWKNASGVGTEEKVLSEVKSLFYEVNIIYQSLQRYNLSVEVRLKDVVFPNVSIIPDSAVVRKTVWERQVSSFFGKWLKANRQYTYDHAMIMTNWNMKGNSRVNGVALVAAACRRDGTSRVRGRMDYSTAITVAHELGHSLGARHDSNKKKPCLNGYLMSPSQWTGSRNRFYFSPCSAGDIRWYITKRLKRKKNRCLLETTSPPIVSKRMGEIVSLWSMCSRHGKWVGSTTKGDDACKKVKCRSRYWSEWFAPPEGIPCGSGKQCFMGYCV</sequence>
<feature type="chain" id="PRO_5043954914" evidence="2">
    <location>
        <begin position="22"/>
        <end position="313"/>
    </location>
</feature>